<proteinExistence type="predicted"/>
<sequence>MVALPVLICLAGPSSASDQEELAACDYSISQRQPVPSLFRRGAFTRDQHDMDRTEVESHLKALGVRPTMIQRRLAEFDEGTFRPRIITFIIDYEATATDATIVAKRSECVIRLNRPDGRIIPDLASVDGLTLDQFRARQ</sequence>
<evidence type="ECO:0000313" key="1">
    <source>
        <dbReference type="EMBL" id="PYB71292.1"/>
    </source>
</evidence>
<evidence type="ECO:0008006" key="3">
    <source>
        <dbReference type="Google" id="ProtNLM"/>
    </source>
</evidence>
<organism evidence="1 2">
    <name type="scientific">Rhizobium wuzhouense</name>
    <dbReference type="NCBI Taxonomy" id="1986026"/>
    <lineage>
        <taxon>Bacteria</taxon>
        <taxon>Pseudomonadati</taxon>
        <taxon>Pseudomonadota</taxon>
        <taxon>Alphaproteobacteria</taxon>
        <taxon>Hyphomicrobiales</taxon>
        <taxon>Rhizobiaceae</taxon>
        <taxon>Rhizobium/Agrobacterium group</taxon>
        <taxon>Rhizobium</taxon>
    </lineage>
</organism>
<accession>A0ABX5NMH5</accession>
<dbReference type="Proteomes" id="UP000247536">
    <property type="component" value="Unassembled WGS sequence"/>
</dbReference>
<gene>
    <name evidence="1" type="ORF">DMY87_18215</name>
</gene>
<protein>
    <recommendedName>
        <fullName evidence="3">DUF1499 domain-containing protein</fullName>
    </recommendedName>
</protein>
<name>A0ABX5NMH5_9HYPH</name>
<dbReference type="EMBL" id="QJRY01000007">
    <property type="protein sequence ID" value="PYB71292.1"/>
    <property type="molecule type" value="Genomic_DNA"/>
</dbReference>
<keyword evidence="2" id="KW-1185">Reference proteome</keyword>
<comment type="caution">
    <text evidence="1">The sequence shown here is derived from an EMBL/GenBank/DDBJ whole genome shotgun (WGS) entry which is preliminary data.</text>
</comment>
<reference evidence="1 2" key="1">
    <citation type="submission" date="2018-06" db="EMBL/GenBank/DDBJ databases">
        <title>Rhizobium wuzhouense sp. nov., isolated from roots of Oryza officinalis.</title>
        <authorList>
            <person name="Yuan T."/>
        </authorList>
    </citation>
    <scope>NUCLEOTIDE SEQUENCE [LARGE SCALE GENOMIC DNA]</scope>
    <source>
        <strain evidence="1 2">W44</strain>
    </source>
</reference>
<evidence type="ECO:0000313" key="2">
    <source>
        <dbReference type="Proteomes" id="UP000247536"/>
    </source>
</evidence>